<dbReference type="NCBIfam" id="NF001911">
    <property type="entry name" value="PRK00685.1"/>
    <property type="match status" value="1"/>
</dbReference>
<evidence type="ECO:0000256" key="1">
    <source>
        <dbReference type="ARBA" id="ARBA00022801"/>
    </source>
</evidence>
<dbReference type="PANTHER" id="PTHR43546:SF3">
    <property type="entry name" value="UPF0173 METAL-DEPENDENT HYDROLASE MJ1163"/>
    <property type="match status" value="1"/>
</dbReference>
<sequence>MSGIKITWLGHGTFQMTTAQGTNILIDPWLTGNPKCPIQVEQVEKVDLLLVTHGHGDHVADAATIAKRDGSTVIAISELLTWLEQQGVDENNARHMNIGGSTTFKDVTVSLTRAHHTSAVVTDDGQIIYTGEPVGFVLRIQDGPTLYFAGDTDVFGDMTLIRALYHPDLALLPIGDNFTMGTKGAALATEFLGVKKVIPMHYGTFPLLTGTPQGLRDDLKEFEVNGVDVIEMTPGETLTFE</sequence>
<dbReference type="Pfam" id="PF12706">
    <property type="entry name" value="Lactamase_B_2"/>
    <property type="match status" value="1"/>
</dbReference>
<dbReference type="PANTHER" id="PTHR43546">
    <property type="entry name" value="UPF0173 METAL-DEPENDENT HYDROLASE MJ1163-RELATED"/>
    <property type="match status" value="1"/>
</dbReference>
<gene>
    <name evidence="4" type="ORF">KSX_60430</name>
</gene>
<evidence type="ECO:0000313" key="4">
    <source>
        <dbReference type="EMBL" id="GHO47880.1"/>
    </source>
</evidence>
<dbReference type="Proteomes" id="UP000612362">
    <property type="component" value="Unassembled WGS sequence"/>
</dbReference>
<dbReference type="EMBL" id="BNJF01000003">
    <property type="protein sequence ID" value="GHO47880.1"/>
    <property type="molecule type" value="Genomic_DNA"/>
</dbReference>
<dbReference type="AlphaFoldDB" id="A0A8J3I6Q8"/>
<accession>A0A8J3I6Q8</accession>
<comment type="caution">
    <text evidence="4">The sequence shown here is derived from an EMBL/GenBank/DDBJ whole genome shotgun (WGS) entry which is preliminary data.</text>
</comment>
<evidence type="ECO:0000256" key="2">
    <source>
        <dbReference type="HAMAP-Rule" id="MF_00457"/>
    </source>
</evidence>
<dbReference type="RefSeq" id="WP_220197109.1">
    <property type="nucleotide sequence ID" value="NZ_BNJF01000003.1"/>
</dbReference>
<dbReference type="GO" id="GO:0016787">
    <property type="term" value="F:hydrolase activity"/>
    <property type="evidence" value="ECO:0007669"/>
    <property type="project" value="UniProtKB-UniRule"/>
</dbReference>
<evidence type="ECO:0000259" key="3">
    <source>
        <dbReference type="SMART" id="SM00849"/>
    </source>
</evidence>
<dbReference type="InterPro" id="IPR022877">
    <property type="entry name" value="UPF0173"/>
</dbReference>
<organism evidence="4 5">
    <name type="scientific">Ktedonospora formicarum</name>
    <dbReference type="NCBI Taxonomy" id="2778364"/>
    <lineage>
        <taxon>Bacteria</taxon>
        <taxon>Bacillati</taxon>
        <taxon>Chloroflexota</taxon>
        <taxon>Ktedonobacteria</taxon>
        <taxon>Ktedonobacterales</taxon>
        <taxon>Ktedonobacteraceae</taxon>
        <taxon>Ktedonospora</taxon>
    </lineage>
</organism>
<dbReference type="Gene3D" id="3.60.15.10">
    <property type="entry name" value="Ribonuclease Z/Hydroxyacylglutathione hydrolase-like"/>
    <property type="match status" value="1"/>
</dbReference>
<keyword evidence="5" id="KW-1185">Reference proteome</keyword>
<proteinExistence type="inferred from homology"/>
<dbReference type="InterPro" id="IPR036866">
    <property type="entry name" value="RibonucZ/Hydroxyglut_hydro"/>
</dbReference>
<dbReference type="InterPro" id="IPR050114">
    <property type="entry name" value="UPF0173_UPF0282_UlaG_hydrolase"/>
</dbReference>
<dbReference type="SUPFAM" id="SSF56281">
    <property type="entry name" value="Metallo-hydrolase/oxidoreductase"/>
    <property type="match status" value="1"/>
</dbReference>
<dbReference type="InterPro" id="IPR001279">
    <property type="entry name" value="Metallo-B-lactamas"/>
</dbReference>
<name>A0A8J3I6Q8_9CHLR</name>
<evidence type="ECO:0000313" key="5">
    <source>
        <dbReference type="Proteomes" id="UP000612362"/>
    </source>
</evidence>
<comment type="similarity">
    <text evidence="2">Belongs to the UPF0173 family.</text>
</comment>
<dbReference type="SMART" id="SM00849">
    <property type="entry name" value="Lactamase_B"/>
    <property type="match status" value="1"/>
</dbReference>
<feature type="domain" description="Metallo-beta-lactamase" evidence="3">
    <location>
        <begin position="10"/>
        <end position="201"/>
    </location>
</feature>
<reference evidence="4" key="1">
    <citation type="submission" date="2020-10" db="EMBL/GenBank/DDBJ databases">
        <title>Taxonomic study of unclassified bacteria belonging to the class Ktedonobacteria.</title>
        <authorList>
            <person name="Yabe S."/>
            <person name="Wang C.M."/>
            <person name="Zheng Y."/>
            <person name="Sakai Y."/>
            <person name="Cavaletti L."/>
            <person name="Monciardini P."/>
            <person name="Donadio S."/>
        </authorList>
    </citation>
    <scope>NUCLEOTIDE SEQUENCE</scope>
    <source>
        <strain evidence="4">SOSP1-1</strain>
    </source>
</reference>
<keyword evidence="1 2" id="KW-0378">Hydrolase</keyword>
<dbReference type="HAMAP" id="MF_00457">
    <property type="entry name" value="UPF0173"/>
    <property type="match status" value="1"/>
</dbReference>
<protein>
    <recommendedName>
        <fullName evidence="2">UPF0173 metal-dependent hydrolase KSX_60430</fullName>
    </recommendedName>
</protein>